<reference evidence="7 8" key="1">
    <citation type="journal article" date="2011" name="J. Bacteriol.">
        <title>Complete genome sequence of the industrial strain Ketogulonicigenium vulgare WSH-001.</title>
        <authorList>
            <person name="Liu L."/>
            <person name="Li Y."/>
            <person name="Zhang J."/>
            <person name="Zhou Z."/>
            <person name="Liu J."/>
            <person name="Li X."/>
            <person name="Zhou J."/>
            <person name="Du G."/>
            <person name="Wang L."/>
            <person name="Chen J."/>
        </authorList>
    </citation>
    <scope>NUCLEOTIDE SEQUENCE [LARGE SCALE GENOMIC DNA]</scope>
    <source>
        <strain evidence="7 8">WSH-001</strain>
    </source>
</reference>
<dbReference type="PANTHER" id="PTHR31760">
    <property type="entry name" value="S-ADENOSYL-L-METHIONINE-DEPENDENT METHYLTRANSFERASES SUPERFAMILY PROTEIN"/>
    <property type="match status" value="1"/>
</dbReference>
<dbReference type="EMBL" id="CP002018">
    <property type="protein sequence ID" value="AEM42085.1"/>
    <property type="molecule type" value="Genomic_DNA"/>
</dbReference>
<evidence type="ECO:0000256" key="5">
    <source>
        <dbReference type="ARBA" id="ARBA00022691"/>
    </source>
</evidence>
<dbReference type="EC" id="2.1.1.170" evidence="6"/>
<evidence type="ECO:0000256" key="2">
    <source>
        <dbReference type="ARBA" id="ARBA00022552"/>
    </source>
</evidence>
<dbReference type="InterPro" id="IPR003682">
    <property type="entry name" value="rRNA_ssu_MeTfrase_G"/>
</dbReference>
<keyword evidence="5 6" id="KW-0949">S-adenosyl-L-methionine</keyword>
<dbReference type="PANTHER" id="PTHR31760:SF0">
    <property type="entry name" value="S-ADENOSYL-L-METHIONINE-DEPENDENT METHYLTRANSFERASES SUPERFAMILY PROTEIN"/>
    <property type="match status" value="1"/>
</dbReference>
<dbReference type="SUPFAM" id="SSF53335">
    <property type="entry name" value="S-adenosyl-L-methionine-dependent methyltransferases"/>
    <property type="match status" value="1"/>
</dbReference>
<keyword evidence="8" id="KW-1185">Reference proteome</keyword>
<comment type="subcellular location">
    <subcellularLocation>
        <location evidence="6">Cytoplasm</location>
    </subcellularLocation>
</comment>
<keyword evidence="1 6" id="KW-0963">Cytoplasm</keyword>
<keyword evidence="2 6" id="KW-0698">rRNA processing</keyword>
<evidence type="ECO:0000256" key="6">
    <source>
        <dbReference type="HAMAP-Rule" id="MF_00074"/>
    </source>
</evidence>
<accession>F9Y688</accession>
<dbReference type="HAMAP" id="MF_00074">
    <property type="entry name" value="16SrRNA_methyltr_G"/>
    <property type="match status" value="1"/>
</dbReference>
<comment type="function">
    <text evidence="6">Specifically methylates the N7 position of guanine in position 527 of 16S rRNA.</text>
</comment>
<dbReference type="NCBIfam" id="TIGR00138">
    <property type="entry name" value="rsmG_gidB"/>
    <property type="match status" value="1"/>
</dbReference>
<dbReference type="Gene3D" id="3.40.50.150">
    <property type="entry name" value="Vaccinia Virus protein VP39"/>
    <property type="match status" value="1"/>
</dbReference>
<dbReference type="AlphaFoldDB" id="F9Y688"/>
<dbReference type="PATRIC" id="fig|759362.5.peg.2337"/>
<dbReference type="eggNOG" id="COG0357">
    <property type="taxonomic scope" value="Bacteria"/>
</dbReference>
<feature type="binding site" evidence="6">
    <location>
        <begin position="127"/>
        <end position="128"/>
    </location>
    <ligand>
        <name>S-adenosyl-L-methionine</name>
        <dbReference type="ChEBI" id="CHEBI:59789"/>
    </ligand>
</feature>
<comment type="caution">
    <text evidence="6">Lacks conserved residue(s) required for the propagation of feature annotation.</text>
</comment>
<feature type="binding site" evidence="6">
    <location>
        <position position="74"/>
    </location>
    <ligand>
        <name>S-adenosyl-L-methionine</name>
        <dbReference type="ChEBI" id="CHEBI:59789"/>
    </ligand>
</feature>
<dbReference type="OrthoDB" id="9808773at2"/>
<dbReference type="RefSeq" id="WP_013385473.1">
    <property type="nucleotide sequence ID" value="NC_017384.1"/>
</dbReference>
<name>F9Y688_KETVW</name>
<dbReference type="PIRSF" id="PIRSF003078">
    <property type="entry name" value="GidB"/>
    <property type="match status" value="1"/>
</dbReference>
<evidence type="ECO:0000256" key="3">
    <source>
        <dbReference type="ARBA" id="ARBA00022603"/>
    </source>
</evidence>
<proteinExistence type="inferred from homology"/>
<comment type="similarity">
    <text evidence="6">Belongs to the methyltransferase superfamily. RNA methyltransferase RsmG family.</text>
</comment>
<dbReference type="GO" id="GO:0070043">
    <property type="term" value="F:rRNA (guanine-N7-)-methyltransferase activity"/>
    <property type="evidence" value="ECO:0007669"/>
    <property type="project" value="UniProtKB-UniRule"/>
</dbReference>
<dbReference type="Proteomes" id="UP000000692">
    <property type="component" value="Chromosome"/>
</dbReference>
<sequence>MTDLVNLLPNVNVSRETEALLREFAALILKWTQKINLISAASEDEIWQRHILDSVQVYTALPQDFQWKTWADFGSGGGLPGIIIAVLARETGGQVVMVESDQRKATFLRTAVRSLGLTNARVESKRIEALPALSADVISARALAALDMLCAFAAPHLQTGGICLFPKGRRAGAEIQQARSLWTFDLTEIPSQSGDGTILRLEGLRHV</sequence>
<comment type="catalytic activity">
    <reaction evidence="6">
        <text>guanosine(527) in 16S rRNA + S-adenosyl-L-methionine = N(7)-methylguanosine(527) in 16S rRNA + S-adenosyl-L-homocysteine</text>
        <dbReference type="Rhea" id="RHEA:42732"/>
        <dbReference type="Rhea" id="RHEA-COMP:10209"/>
        <dbReference type="Rhea" id="RHEA-COMP:10210"/>
        <dbReference type="ChEBI" id="CHEBI:57856"/>
        <dbReference type="ChEBI" id="CHEBI:59789"/>
        <dbReference type="ChEBI" id="CHEBI:74269"/>
        <dbReference type="ChEBI" id="CHEBI:74480"/>
        <dbReference type="EC" id="2.1.1.170"/>
    </reaction>
</comment>
<feature type="binding site" evidence="6">
    <location>
        <position position="79"/>
    </location>
    <ligand>
        <name>S-adenosyl-L-methionine</name>
        <dbReference type="ChEBI" id="CHEBI:59789"/>
    </ligand>
</feature>
<dbReference type="HOGENOM" id="CLU_065341_1_1_5"/>
<dbReference type="Pfam" id="PF02527">
    <property type="entry name" value="GidB"/>
    <property type="match status" value="1"/>
</dbReference>
<organism evidence="7 8">
    <name type="scientific">Ketogulonicigenium vulgare (strain WSH-001)</name>
    <dbReference type="NCBI Taxonomy" id="759362"/>
    <lineage>
        <taxon>Bacteria</taxon>
        <taxon>Pseudomonadati</taxon>
        <taxon>Pseudomonadota</taxon>
        <taxon>Alphaproteobacteria</taxon>
        <taxon>Rhodobacterales</taxon>
        <taxon>Roseobacteraceae</taxon>
        <taxon>Ketogulonicigenium</taxon>
    </lineage>
</organism>
<evidence type="ECO:0000313" key="8">
    <source>
        <dbReference type="Proteomes" id="UP000000692"/>
    </source>
</evidence>
<evidence type="ECO:0000313" key="7">
    <source>
        <dbReference type="EMBL" id="AEM42085.1"/>
    </source>
</evidence>
<protein>
    <recommendedName>
        <fullName evidence="6">Ribosomal RNA small subunit methyltransferase G</fullName>
        <ecNumber evidence="6">2.1.1.170</ecNumber>
    </recommendedName>
    <alternativeName>
        <fullName evidence="6">16S rRNA 7-methylguanosine methyltransferase</fullName>
        <shortName evidence="6">16S rRNA m7G methyltransferase</shortName>
    </alternativeName>
</protein>
<gene>
    <name evidence="7" type="primary">gidB</name>
    <name evidence="6" type="synonym">rsmG</name>
    <name evidence="7" type="ordered locus">KVU_2246</name>
</gene>
<feature type="binding site" evidence="6">
    <location>
        <position position="141"/>
    </location>
    <ligand>
        <name>S-adenosyl-L-methionine</name>
        <dbReference type="ChEBI" id="CHEBI:59789"/>
    </ligand>
</feature>
<dbReference type="KEGG" id="kvl:KVU_2246"/>
<keyword evidence="4 6" id="KW-0808">Transferase</keyword>
<evidence type="ECO:0000256" key="1">
    <source>
        <dbReference type="ARBA" id="ARBA00022490"/>
    </source>
</evidence>
<dbReference type="GO" id="GO:0005829">
    <property type="term" value="C:cytosol"/>
    <property type="evidence" value="ECO:0007669"/>
    <property type="project" value="TreeGrafter"/>
</dbReference>
<dbReference type="InterPro" id="IPR029063">
    <property type="entry name" value="SAM-dependent_MTases_sf"/>
</dbReference>
<evidence type="ECO:0000256" key="4">
    <source>
        <dbReference type="ARBA" id="ARBA00022679"/>
    </source>
</evidence>
<keyword evidence="3 6" id="KW-0489">Methyltransferase</keyword>